<dbReference type="Gene3D" id="3.10.450.240">
    <property type="match status" value="1"/>
</dbReference>
<evidence type="ECO:0000256" key="7">
    <source>
        <dbReference type="SAM" id="MobiDB-lite"/>
    </source>
</evidence>
<dbReference type="GO" id="GO:0051087">
    <property type="term" value="F:protein-folding chaperone binding"/>
    <property type="evidence" value="ECO:0000318"/>
    <property type="project" value="GO_Central"/>
</dbReference>
<keyword evidence="4" id="KW-0809">Transit peptide</keyword>
<evidence type="ECO:0000259" key="8">
    <source>
        <dbReference type="SMART" id="SM00978"/>
    </source>
</evidence>
<dbReference type="GO" id="GO:0005743">
    <property type="term" value="C:mitochondrial inner membrane"/>
    <property type="evidence" value="ECO:0000318"/>
    <property type="project" value="GO_Central"/>
</dbReference>
<dbReference type="OrthoDB" id="10265990at2759"/>
<feature type="domain" description="Tim44-like" evidence="8">
    <location>
        <begin position="386"/>
        <end position="537"/>
    </location>
</feature>
<dbReference type="SUPFAM" id="SSF54427">
    <property type="entry name" value="NTF2-like"/>
    <property type="match status" value="1"/>
</dbReference>
<dbReference type="GO" id="GO:0030150">
    <property type="term" value="P:protein import into mitochondrial matrix"/>
    <property type="evidence" value="ECO:0000318"/>
    <property type="project" value="GO_Central"/>
</dbReference>
<feature type="compositionally biased region" description="Low complexity" evidence="7">
    <location>
        <begin position="134"/>
        <end position="156"/>
    </location>
</feature>
<evidence type="ECO:0000313" key="10">
    <source>
        <dbReference type="Proteomes" id="UP000054558"/>
    </source>
</evidence>
<dbReference type="InterPro" id="IPR032710">
    <property type="entry name" value="NTF2-like_dom_sf"/>
</dbReference>
<dbReference type="AlphaFoldDB" id="A0A1Y1HK16"/>
<feature type="region of interest" description="Disordered" evidence="7">
    <location>
        <begin position="264"/>
        <end position="301"/>
    </location>
</feature>
<dbReference type="SMART" id="SM00978">
    <property type="entry name" value="Tim44"/>
    <property type="match status" value="1"/>
</dbReference>
<evidence type="ECO:0000256" key="5">
    <source>
        <dbReference type="ARBA" id="ARBA00023128"/>
    </source>
</evidence>
<protein>
    <submittedName>
        <fullName evidence="9">TIM44 mitochondrial import inner membrane translocon protein</fullName>
    </submittedName>
</protein>
<sequence>MLSRSKQGASLARRSLQYAVRQRAPQLASLHGPEEVRYQVGGQRSLSFIRDVINRVKGEVESNPELRQSIKEFRERTEGLRKSTKETLEKVDAASRQAAAKAKEVSSVVKEKVTEASGSVKERVATLRPDQRVTTSEGTAASEQAAAAAKETVSEAVNGNEHVAETTGKEEGKTRDESQAETGPKVEAEAEGSREDAQGGSQKVEGEGGPSGAEAGSSATEGPSPWERAQQVANSAWTPVAGAFERVRGTKILESVRQGAQFVQEELSGSGRRKPRKRLTPEEVEEREKAKAAEEAKLGPKSDATSVVILPKKQSAWERRREQIYEWLRQNLVFQRIAGLGNFAKPVLQKGQEIVEDVQEKWETSPSPTVERIRDMNERLFGETPSAMAMVAIRRRDPTFSLPDFMTDVQEDVRPVLLAYLGGDLEALAQLCADEVVQRARGERKAFDALGVTPEFKILHISEAMLRDVKLVGGEPMIIIGFSTQQIFCIRDRFGKVVEGAPDEIHTVFYGWAMQQVAPEKQEEGGPVRWELRDMQHQRMQAIV</sequence>
<evidence type="ECO:0000256" key="1">
    <source>
        <dbReference type="ARBA" id="ARBA00004273"/>
    </source>
</evidence>
<accession>A0A1Y1HK16</accession>
<keyword evidence="10" id="KW-1185">Reference proteome</keyword>
<keyword evidence="6" id="KW-0472">Membrane</keyword>
<name>A0A1Y1HK16_KLENI</name>
<dbReference type="Proteomes" id="UP000054558">
    <property type="component" value="Unassembled WGS sequence"/>
</dbReference>
<gene>
    <name evidence="9" type="ORF">KFL_000200580</name>
</gene>
<evidence type="ECO:0000313" key="9">
    <source>
        <dbReference type="EMBL" id="GAQ78905.1"/>
    </source>
</evidence>
<feature type="compositionally biased region" description="Basic and acidic residues" evidence="7">
    <location>
        <begin position="286"/>
        <end position="300"/>
    </location>
</feature>
<evidence type="ECO:0000256" key="3">
    <source>
        <dbReference type="ARBA" id="ARBA00022792"/>
    </source>
</evidence>
<dbReference type="STRING" id="105231.A0A1Y1HK16"/>
<dbReference type="InterPro" id="IPR007379">
    <property type="entry name" value="Tim44-like_dom"/>
</dbReference>
<feature type="compositionally biased region" description="Low complexity" evidence="7">
    <location>
        <begin position="212"/>
        <end position="224"/>
    </location>
</feature>
<feature type="compositionally biased region" description="Basic and acidic residues" evidence="7">
    <location>
        <begin position="114"/>
        <end position="131"/>
    </location>
</feature>
<dbReference type="PANTHER" id="PTHR10721:SF1">
    <property type="entry name" value="MITOCHONDRIAL IMPORT INNER MEMBRANE TRANSLOCASE SUBUNIT TIM44"/>
    <property type="match status" value="1"/>
</dbReference>
<keyword evidence="3" id="KW-0999">Mitochondrion inner membrane</keyword>
<keyword evidence="5" id="KW-0496">Mitochondrion</keyword>
<feature type="compositionally biased region" description="Basic and acidic residues" evidence="7">
    <location>
        <begin position="162"/>
        <end position="197"/>
    </location>
</feature>
<dbReference type="InterPro" id="IPR039544">
    <property type="entry name" value="Tim44-like"/>
</dbReference>
<dbReference type="OMA" id="HTVFYLW"/>
<comment type="subcellular location">
    <subcellularLocation>
        <location evidence="1">Mitochondrion inner membrane</location>
    </subcellularLocation>
</comment>
<dbReference type="PANTHER" id="PTHR10721">
    <property type="entry name" value="MITOCHONDRIAL IMPORT INNER MEMBRANE TRANSLOCASE SUBUNIT TIM44"/>
    <property type="match status" value="1"/>
</dbReference>
<proteinExistence type="inferred from homology"/>
<reference evidence="9 10" key="1">
    <citation type="journal article" date="2014" name="Nat. Commun.">
        <title>Klebsormidium flaccidum genome reveals primary factors for plant terrestrial adaptation.</title>
        <authorList>
            <person name="Hori K."/>
            <person name="Maruyama F."/>
            <person name="Fujisawa T."/>
            <person name="Togashi T."/>
            <person name="Yamamoto N."/>
            <person name="Seo M."/>
            <person name="Sato S."/>
            <person name="Yamada T."/>
            <person name="Mori H."/>
            <person name="Tajima N."/>
            <person name="Moriyama T."/>
            <person name="Ikeuchi M."/>
            <person name="Watanabe M."/>
            <person name="Wada H."/>
            <person name="Kobayashi K."/>
            <person name="Saito M."/>
            <person name="Masuda T."/>
            <person name="Sasaki-Sekimoto Y."/>
            <person name="Mashiguchi K."/>
            <person name="Awai K."/>
            <person name="Shimojima M."/>
            <person name="Masuda S."/>
            <person name="Iwai M."/>
            <person name="Nobusawa T."/>
            <person name="Narise T."/>
            <person name="Kondo S."/>
            <person name="Saito H."/>
            <person name="Sato R."/>
            <person name="Murakawa M."/>
            <person name="Ihara Y."/>
            <person name="Oshima-Yamada Y."/>
            <person name="Ohtaka K."/>
            <person name="Satoh M."/>
            <person name="Sonobe K."/>
            <person name="Ishii M."/>
            <person name="Ohtani R."/>
            <person name="Kanamori-Sato M."/>
            <person name="Honoki R."/>
            <person name="Miyazaki D."/>
            <person name="Mochizuki H."/>
            <person name="Umetsu J."/>
            <person name="Higashi K."/>
            <person name="Shibata D."/>
            <person name="Kamiya Y."/>
            <person name="Sato N."/>
            <person name="Nakamura Y."/>
            <person name="Tabata S."/>
            <person name="Ida S."/>
            <person name="Kurokawa K."/>
            <person name="Ohta H."/>
        </authorList>
    </citation>
    <scope>NUCLEOTIDE SEQUENCE [LARGE SCALE GENOMIC DNA]</scope>
    <source>
        <strain evidence="9 10">NIES-2285</strain>
    </source>
</reference>
<evidence type="ECO:0000256" key="4">
    <source>
        <dbReference type="ARBA" id="ARBA00022946"/>
    </source>
</evidence>
<evidence type="ECO:0000256" key="6">
    <source>
        <dbReference type="ARBA" id="ARBA00023136"/>
    </source>
</evidence>
<comment type="similarity">
    <text evidence="2">Belongs to the Tim44 family.</text>
</comment>
<evidence type="ECO:0000256" key="2">
    <source>
        <dbReference type="ARBA" id="ARBA00009597"/>
    </source>
</evidence>
<organism evidence="9 10">
    <name type="scientific">Klebsormidium nitens</name>
    <name type="common">Green alga</name>
    <name type="synonym">Ulothrix nitens</name>
    <dbReference type="NCBI Taxonomy" id="105231"/>
    <lineage>
        <taxon>Eukaryota</taxon>
        <taxon>Viridiplantae</taxon>
        <taxon>Streptophyta</taxon>
        <taxon>Klebsormidiophyceae</taxon>
        <taxon>Klebsormidiales</taxon>
        <taxon>Klebsormidiaceae</taxon>
        <taxon>Klebsormidium</taxon>
    </lineage>
</organism>
<dbReference type="Pfam" id="PF04280">
    <property type="entry name" value="Tim44"/>
    <property type="match status" value="1"/>
</dbReference>
<dbReference type="EMBL" id="DF236969">
    <property type="protein sequence ID" value="GAQ78905.1"/>
    <property type="molecule type" value="Genomic_DNA"/>
</dbReference>
<feature type="region of interest" description="Disordered" evidence="7">
    <location>
        <begin position="114"/>
        <end position="232"/>
    </location>
</feature>